<dbReference type="GO" id="GO:0003746">
    <property type="term" value="F:translation elongation factor activity"/>
    <property type="evidence" value="ECO:0007669"/>
    <property type="project" value="UniProtKB-KW"/>
</dbReference>
<evidence type="ECO:0000313" key="3">
    <source>
        <dbReference type="Proteomes" id="UP000529637"/>
    </source>
</evidence>
<keyword evidence="2" id="KW-0251">Elongation factor</keyword>
<evidence type="ECO:0000259" key="1">
    <source>
        <dbReference type="Pfam" id="PF01272"/>
    </source>
</evidence>
<dbReference type="GO" id="GO:0070063">
    <property type="term" value="F:RNA polymerase binding"/>
    <property type="evidence" value="ECO:0007669"/>
    <property type="project" value="InterPro"/>
</dbReference>
<accession>A0A7Y6TUV3</accession>
<feature type="domain" description="Transcription elongation factor GreA/GreB C-terminal" evidence="1">
    <location>
        <begin position="54"/>
        <end position="126"/>
    </location>
</feature>
<dbReference type="InterPro" id="IPR036953">
    <property type="entry name" value="GreA/GreB_C_sf"/>
</dbReference>
<organism evidence="2 3">
    <name type="scientific">Piscinibacter koreensis</name>
    <dbReference type="NCBI Taxonomy" id="2742824"/>
    <lineage>
        <taxon>Bacteria</taxon>
        <taxon>Pseudomonadati</taxon>
        <taxon>Pseudomonadota</taxon>
        <taxon>Betaproteobacteria</taxon>
        <taxon>Burkholderiales</taxon>
        <taxon>Sphaerotilaceae</taxon>
        <taxon>Piscinibacter</taxon>
    </lineage>
</organism>
<gene>
    <name evidence="2" type="ORF">HQN59_00590</name>
</gene>
<sequence>MEVPNTERTLTLLDHTRITNFIRRSGVDAAASQFEAILAVLDDAATVQSHQVAPDVVTMHSRVVVRIGGAERELTLCYPGHADADAGHVSVLSPIGAALLGQRVGAVARWRSPTGSEASAEVVAIAFQPEAMGHYAM</sequence>
<dbReference type="GO" id="GO:0003677">
    <property type="term" value="F:DNA binding"/>
    <property type="evidence" value="ECO:0007669"/>
    <property type="project" value="InterPro"/>
</dbReference>
<comment type="caution">
    <text evidence="2">The sequence shown here is derived from an EMBL/GenBank/DDBJ whole genome shotgun (WGS) entry which is preliminary data.</text>
</comment>
<dbReference type="InterPro" id="IPR023459">
    <property type="entry name" value="Tscrpt_elong_fac_GreA/B_fam"/>
</dbReference>
<proteinExistence type="predicted"/>
<name>A0A7Y6TUV3_9BURK</name>
<dbReference type="AlphaFoldDB" id="A0A7Y6TUV3"/>
<dbReference type="Gene3D" id="3.10.50.30">
    <property type="entry name" value="Transcription elongation factor, GreA/GreB, C-terminal domain"/>
    <property type="match status" value="1"/>
</dbReference>
<dbReference type="EMBL" id="JABWMJ010000001">
    <property type="protein sequence ID" value="NUZ04247.1"/>
    <property type="molecule type" value="Genomic_DNA"/>
</dbReference>
<dbReference type="GO" id="GO:0006354">
    <property type="term" value="P:DNA-templated transcription elongation"/>
    <property type="evidence" value="ECO:0007669"/>
    <property type="project" value="TreeGrafter"/>
</dbReference>
<keyword evidence="3" id="KW-1185">Reference proteome</keyword>
<dbReference type="Pfam" id="PF01272">
    <property type="entry name" value="GreA_GreB"/>
    <property type="match status" value="1"/>
</dbReference>
<protein>
    <submittedName>
        <fullName evidence="2">GreA/GreB family elongation factor</fullName>
    </submittedName>
</protein>
<dbReference type="InterPro" id="IPR001437">
    <property type="entry name" value="Tscrpt_elong_fac_GreA/B_C"/>
</dbReference>
<dbReference type="RefSeq" id="WP_176065054.1">
    <property type="nucleotide sequence ID" value="NZ_JABWMJ010000001.1"/>
</dbReference>
<dbReference type="PANTHER" id="PTHR30437:SF5">
    <property type="entry name" value="REGULATOR OF NUCLEOSIDE DIPHOSPHATE KINASE"/>
    <property type="match status" value="1"/>
</dbReference>
<dbReference type="GO" id="GO:0032784">
    <property type="term" value="P:regulation of DNA-templated transcription elongation"/>
    <property type="evidence" value="ECO:0007669"/>
    <property type="project" value="InterPro"/>
</dbReference>
<dbReference type="PANTHER" id="PTHR30437">
    <property type="entry name" value="TRANSCRIPTION ELONGATION FACTOR GREA"/>
    <property type="match status" value="1"/>
</dbReference>
<dbReference type="Proteomes" id="UP000529637">
    <property type="component" value="Unassembled WGS sequence"/>
</dbReference>
<dbReference type="SUPFAM" id="SSF54534">
    <property type="entry name" value="FKBP-like"/>
    <property type="match status" value="1"/>
</dbReference>
<reference evidence="2 3" key="1">
    <citation type="submission" date="2020-06" db="EMBL/GenBank/DDBJ databases">
        <title>Schlegella sp. ID0723 isolated from air conditioner.</title>
        <authorList>
            <person name="Kim D.Y."/>
            <person name="Kim D.-U."/>
        </authorList>
    </citation>
    <scope>NUCLEOTIDE SEQUENCE [LARGE SCALE GENOMIC DNA]</scope>
    <source>
        <strain evidence="2 3">ID0723</strain>
    </source>
</reference>
<evidence type="ECO:0000313" key="2">
    <source>
        <dbReference type="EMBL" id="NUZ04247.1"/>
    </source>
</evidence>
<keyword evidence="2" id="KW-0648">Protein biosynthesis</keyword>